<feature type="chain" id="PRO_5046238261" description="Cytochrome c-552/4 domain-containing protein" evidence="1">
    <location>
        <begin position="24"/>
        <end position="155"/>
    </location>
</feature>
<dbReference type="RefSeq" id="WP_342160023.1">
    <property type="nucleotide sequence ID" value="NZ_JBCDNA010000002.1"/>
</dbReference>
<accession>A0ABU9L0N6</accession>
<evidence type="ECO:0008006" key="4">
    <source>
        <dbReference type="Google" id="ProtNLM"/>
    </source>
</evidence>
<keyword evidence="3" id="KW-1185">Reference proteome</keyword>
<dbReference type="PROSITE" id="PS51257">
    <property type="entry name" value="PROKAR_LIPOPROTEIN"/>
    <property type="match status" value="1"/>
</dbReference>
<dbReference type="Proteomes" id="UP001474120">
    <property type="component" value="Unassembled WGS sequence"/>
</dbReference>
<evidence type="ECO:0000313" key="3">
    <source>
        <dbReference type="Proteomes" id="UP001474120"/>
    </source>
</evidence>
<feature type="signal peptide" evidence="1">
    <location>
        <begin position="1"/>
        <end position="23"/>
    </location>
</feature>
<keyword evidence="1" id="KW-0732">Signal</keyword>
<gene>
    <name evidence="2" type="ORF">AABB81_08875</name>
</gene>
<name>A0ABU9L0N6_9FLAO</name>
<evidence type="ECO:0000313" key="2">
    <source>
        <dbReference type="EMBL" id="MEL4456004.1"/>
    </source>
</evidence>
<organism evidence="2 3">
    <name type="scientific">Lutimonas vermicola</name>
    <dbReference type="NCBI Taxonomy" id="414288"/>
    <lineage>
        <taxon>Bacteria</taxon>
        <taxon>Pseudomonadati</taxon>
        <taxon>Bacteroidota</taxon>
        <taxon>Flavobacteriia</taxon>
        <taxon>Flavobacteriales</taxon>
        <taxon>Flavobacteriaceae</taxon>
        <taxon>Lutimonas</taxon>
    </lineage>
</organism>
<dbReference type="InterPro" id="IPR036280">
    <property type="entry name" value="Multihaem_cyt_sf"/>
</dbReference>
<proteinExistence type="predicted"/>
<dbReference type="SUPFAM" id="SSF48695">
    <property type="entry name" value="Multiheme cytochromes"/>
    <property type="match status" value="1"/>
</dbReference>
<protein>
    <recommendedName>
        <fullName evidence="4">Cytochrome c-552/4 domain-containing protein</fullName>
    </recommendedName>
</protein>
<dbReference type="EMBL" id="JBCDNA010000002">
    <property type="protein sequence ID" value="MEL4456004.1"/>
    <property type="molecule type" value="Genomic_DNA"/>
</dbReference>
<sequence length="155" mass="16993">MKRRGLNILIVMIISVISFQSCEQDDENENETKISTYNSTESHMEGQNCMNCHESGGSGEGWFTTAGTVYDSSKKSTFPNATVKLFTGPNGTGDLKLTIQVDNYGNFYTTENLDYGDGIYTSVEGNSVTKHMNSSITSGQCNSCHGINTDPIWTE</sequence>
<evidence type="ECO:0000256" key="1">
    <source>
        <dbReference type="SAM" id="SignalP"/>
    </source>
</evidence>
<reference evidence="2 3" key="1">
    <citation type="submission" date="2024-04" db="EMBL/GenBank/DDBJ databases">
        <title>whole genome sequencing of Lutimonas vermicola strain IMCC1616.</title>
        <authorList>
            <person name="Bae S.S."/>
        </authorList>
    </citation>
    <scope>NUCLEOTIDE SEQUENCE [LARGE SCALE GENOMIC DNA]</scope>
    <source>
        <strain evidence="2 3">IMCC1616</strain>
    </source>
</reference>
<comment type="caution">
    <text evidence="2">The sequence shown here is derived from an EMBL/GenBank/DDBJ whole genome shotgun (WGS) entry which is preliminary data.</text>
</comment>